<dbReference type="InterPro" id="IPR037944">
    <property type="entry name" value="PRX5-like"/>
</dbReference>
<evidence type="ECO:0000313" key="9">
    <source>
        <dbReference type="Proteomes" id="UP000031670"/>
    </source>
</evidence>
<dbReference type="Gene3D" id="3.40.30.10">
    <property type="entry name" value="Glutaredoxin"/>
    <property type="match status" value="1"/>
</dbReference>
<reference evidence="8 9" key="2">
    <citation type="submission" date="2015-01" db="EMBL/GenBank/DDBJ databases">
        <authorList>
            <consortium name="NBRP consortium"/>
            <person name="Sawabe T."/>
            <person name="Meirelles P."/>
            <person name="Feng G."/>
            <person name="Sayaka M."/>
            <person name="Hattori M."/>
            <person name="Ohkuma M."/>
        </authorList>
    </citation>
    <scope>NUCLEOTIDE SEQUENCE [LARGE SCALE GENOMIC DNA]</scope>
    <source>
        <strain evidence="8 9">JCM19232</strain>
    </source>
</reference>
<dbReference type="Proteomes" id="UP000031670">
    <property type="component" value="Unassembled WGS sequence"/>
</dbReference>
<keyword evidence="3 6" id="KW-0560">Oxidoreductase</keyword>
<reference evidence="8 9" key="1">
    <citation type="submission" date="2015-01" db="EMBL/GenBank/DDBJ databases">
        <title>Vibrio sp. C5 JCM 19232 whole genome shotgun sequence.</title>
        <authorList>
            <person name="Sawabe T."/>
            <person name="Meirelles P."/>
            <person name="Feng G."/>
            <person name="Sayaka M."/>
            <person name="Hattori M."/>
            <person name="Ohkuma M."/>
        </authorList>
    </citation>
    <scope>NUCLEOTIDE SEQUENCE [LARGE SCALE GENOMIC DNA]</scope>
    <source>
        <strain evidence="8 9">JCM19232</strain>
    </source>
</reference>
<comment type="caution">
    <text evidence="8">The sequence shown here is derived from an EMBL/GenBank/DDBJ whole genome shotgun (WGS) entry which is preliminary data.</text>
</comment>
<evidence type="ECO:0000256" key="2">
    <source>
        <dbReference type="ARBA" id="ARBA00022862"/>
    </source>
</evidence>
<dbReference type="GO" id="GO:0008379">
    <property type="term" value="F:thioredoxin peroxidase activity"/>
    <property type="evidence" value="ECO:0007669"/>
    <property type="project" value="InterPro"/>
</dbReference>
<dbReference type="PANTHER" id="PTHR10430:SF16">
    <property type="entry name" value="PEROXIREDOXIN-5, MITOCHONDRIAL"/>
    <property type="match status" value="1"/>
</dbReference>
<name>A0A0B8PD76_9VIBR</name>
<evidence type="ECO:0000313" key="8">
    <source>
        <dbReference type="EMBL" id="GAM60814.1"/>
    </source>
</evidence>
<accession>A0A0B8PD76</accession>
<dbReference type="GO" id="GO:0045454">
    <property type="term" value="P:cell redox homeostasis"/>
    <property type="evidence" value="ECO:0007669"/>
    <property type="project" value="TreeGrafter"/>
</dbReference>
<gene>
    <name evidence="8" type="ORF">JCM19232_3756</name>
</gene>
<keyword evidence="4 6" id="KW-0676">Redox-active center</keyword>
<comment type="catalytic activity">
    <reaction evidence="6">
        <text>a hydroperoxide + 2 glutathione = an alcohol + glutathione disulfide + H2O</text>
        <dbReference type="Rhea" id="RHEA:62632"/>
        <dbReference type="ChEBI" id="CHEBI:15377"/>
        <dbReference type="ChEBI" id="CHEBI:30879"/>
        <dbReference type="ChEBI" id="CHEBI:35924"/>
        <dbReference type="ChEBI" id="CHEBI:57925"/>
        <dbReference type="ChEBI" id="CHEBI:58297"/>
        <dbReference type="EC" id="1.11.1.27"/>
    </reaction>
</comment>
<comment type="function">
    <text evidence="6">Thiol-specific peroxidase that catalyzes the reduction of hydrogen peroxide and organic hydroperoxides to water and alcohols, respectively. Plays a role in cell protection against oxidative stress by detoxifying peroxides.</text>
</comment>
<dbReference type="EMBL" id="BBSA01000002">
    <property type="protein sequence ID" value="GAM60814.1"/>
    <property type="molecule type" value="Genomic_DNA"/>
</dbReference>
<comment type="similarity">
    <text evidence="6">Belongs to the peroxiredoxin family. Prx5 subfamily.</text>
</comment>
<evidence type="ECO:0000256" key="1">
    <source>
        <dbReference type="ARBA" id="ARBA00022559"/>
    </source>
</evidence>
<dbReference type="EC" id="1.11.1.27" evidence="6"/>
<dbReference type="GO" id="GO:0042744">
    <property type="term" value="P:hydrogen peroxide catabolic process"/>
    <property type="evidence" value="ECO:0007669"/>
    <property type="project" value="TreeGrafter"/>
</dbReference>
<evidence type="ECO:0000259" key="7">
    <source>
        <dbReference type="PROSITE" id="PS51352"/>
    </source>
</evidence>
<dbReference type="SUPFAM" id="SSF52833">
    <property type="entry name" value="Thioredoxin-like"/>
    <property type="match status" value="1"/>
</dbReference>
<keyword evidence="1 6" id="KW-0575">Peroxidase</keyword>
<dbReference type="GO" id="GO:0034599">
    <property type="term" value="P:cellular response to oxidative stress"/>
    <property type="evidence" value="ECO:0007669"/>
    <property type="project" value="InterPro"/>
</dbReference>
<organism evidence="8 9">
    <name type="scientific">Vibrio ishigakensis</name>
    <dbReference type="NCBI Taxonomy" id="1481914"/>
    <lineage>
        <taxon>Bacteria</taxon>
        <taxon>Pseudomonadati</taxon>
        <taxon>Pseudomonadota</taxon>
        <taxon>Gammaproteobacteria</taxon>
        <taxon>Vibrionales</taxon>
        <taxon>Vibrionaceae</taxon>
        <taxon>Vibrio</taxon>
    </lineage>
</organism>
<dbReference type="InterPro" id="IPR036249">
    <property type="entry name" value="Thioredoxin-like_sf"/>
</dbReference>
<evidence type="ECO:0000256" key="5">
    <source>
        <dbReference type="PIRSR" id="PIRSR637944-1"/>
    </source>
</evidence>
<keyword evidence="2 6" id="KW-0049">Antioxidant</keyword>
<evidence type="ECO:0000256" key="3">
    <source>
        <dbReference type="ARBA" id="ARBA00023002"/>
    </source>
</evidence>
<dbReference type="GO" id="GO:0005737">
    <property type="term" value="C:cytoplasm"/>
    <property type="evidence" value="ECO:0007669"/>
    <property type="project" value="TreeGrafter"/>
</dbReference>
<dbReference type="AlphaFoldDB" id="A0A0B8PD76"/>
<dbReference type="CDD" id="cd03013">
    <property type="entry name" value="PRX5_like"/>
    <property type="match status" value="1"/>
</dbReference>
<dbReference type="PANTHER" id="PTHR10430">
    <property type="entry name" value="PEROXIREDOXIN"/>
    <property type="match status" value="1"/>
</dbReference>
<dbReference type="InterPro" id="IPR013766">
    <property type="entry name" value="Thioredoxin_domain"/>
</dbReference>
<proteinExistence type="inferred from homology"/>
<evidence type="ECO:0000256" key="6">
    <source>
        <dbReference type="RuleBase" id="RU366011"/>
    </source>
</evidence>
<dbReference type="Pfam" id="PF08534">
    <property type="entry name" value="Redoxin"/>
    <property type="match status" value="1"/>
</dbReference>
<sequence length="159" mass="16753">MIQKGQTIPAATLSELTDAGMVNHSTDDLFANKRVVLFAVPGAFTPTCSEAHLPGFVVHADQIKAAGIDTIACVAVNDAFVMHAWGEAQNASELLMLGDGDASFTKALGLEMDTANFGGIRSQRYSMVVDNGVVTHLNVEKGGEFEVSNAETILDALKA</sequence>
<dbReference type="PROSITE" id="PS51352">
    <property type="entry name" value="THIOREDOXIN_2"/>
    <property type="match status" value="1"/>
</dbReference>
<dbReference type="FunFam" id="3.40.30.10:FF:000020">
    <property type="entry name" value="Peroxiredoxin"/>
    <property type="match status" value="1"/>
</dbReference>
<dbReference type="InterPro" id="IPR013740">
    <property type="entry name" value="Redoxin"/>
</dbReference>
<feature type="domain" description="Thioredoxin" evidence="7">
    <location>
        <begin position="2"/>
        <end position="159"/>
    </location>
</feature>
<protein>
    <recommendedName>
        <fullName evidence="6">Glutathione-dependent peroxiredoxin</fullName>
        <ecNumber evidence="6">1.11.1.27</ecNumber>
    </recommendedName>
</protein>
<evidence type="ECO:0000256" key="4">
    <source>
        <dbReference type="ARBA" id="ARBA00023284"/>
    </source>
</evidence>
<feature type="active site" description="Cysteine sulfenic acid (-SOH) intermediate" evidence="5">
    <location>
        <position position="48"/>
    </location>
</feature>